<feature type="non-terminal residue" evidence="3">
    <location>
        <position position="1"/>
    </location>
</feature>
<sequence>YDRHLAHTKGMATAYLEPNPNHTLGGGAKARLSAGTERAPGAPDRVLKVFHHFENNSEHSTWSSNIRHGDATDVR</sequence>
<evidence type="ECO:0000256" key="1">
    <source>
        <dbReference type="SAM" id="MobiDB-lite"/>
    </source>
</evidence>
<dbReference type="Gene3D" id="3.10.20.90">
    <property type="entry name" value="Phosphatidylinositol 3-kinase Catalytic Subunit, Chain A, domain 1"/>
    <property type="match status" value="1"/>
</dbReference>
<reference evidence="3 4" key="1">
    <citation type="submission" date="2024-05" db="EMBL/GenBank/DDBJ databases">
        <title>Genome sequencing and assembly of Indian major carp, Cirrhinus mrigala (Hamilton, 1822).</title>
        <authorList>
            <person name="Mohindra V."/>
            <person name="Chowdhury L.M."/>
            <person name="Lal K."/>
            <person name="Jena J.K."/>
        </authorList>
    </citation>
    <scope>NUCLEOTIDE SEQUENCE [LARGE SCALE GENOMIC DNA]</scope>
    <source>
        <strain evidence="3">CM1030</strain>
        <tissue evidence="3">Blood</tissue>
    </source>
</reference>
<feature type="region of interest" description="Disordered" evidence="1">
    <location>
        <begin position="56"/>
        <end position="75"/>
    </location>
</feature>
<organism evidence="3 4">
    <name type="scientific">Cirrhinus mrigala</name>
    <name type="common">Mrigala</name>
    <dbReference type="NCBI Taxonomy" id="683832"/>
    <lineage>
        <taxon>Eukaryota</taxon>
        <taxon>Metazoa</taxon>
        <taxon>Chordata</taxon>
        <taxon>Craniata</taxon>
        <taxon>Vertebrata</taxon>
        <taxon>Euteleostomi</taxon>
        <taxon>Actinopterygii</taxon>
        <taxon>Neopterygii</taxon>
        <taxon>Teleostei</taxon>
        <taxon>Ostariophysi</taxon>
        <taxon>Cypriniformes</taxon>
        <taxon>Cyprinidae</taxon>
        <taxon>Labeoninae</taxon>
        <taxon>Labeonini</taxon>
        <taxon>Cirrhinus</taxon>
    </lineage>
</organism>
<feature type="region of interest" description="Disordered" evidence="1">
    <location>
        <begin position="15"/>
        <end position="39"/>
    </location>
</feature>
<comment type="caution">
    <text evidence="3">The sequence shown here is derived from an EMBL/GenBank/DDBJ whole genome shotgun (WGS) entry which is preliminary data.</text>
</comment>
<dbReference type="Pfam" id="PF18038">
    <property type="entry name" value="FERM_N_2"/>
    <property type="match status" value="1"/>
</dbReference>
<dbReference type="Proteomes" id="UP001529510">
    <property type="component" value="Unassembled WGS sequence"/>
</dbReference>
<dbReference type="InterPro" id="IPR029071">
    <property type="entry name" value="Ubiquitin-like_domsf"/>
</dbReference>
<feature type="non-terminal residue" evidence="3">
    <location>
        <position position="75"/>
    </location>
</feature>
<proteinExistence type="predicted"/>
<dbReference type="AlphaFoldDB" id="A0ABD0P0J2"/>
<dbReference type="EMBL" id="JAMKFB020000019">
    <property type="protein sequence ID" value="KAL0167066.1"/>
    <property type="molecule type" value="Genomic_DNA"/>
</dbReference>
<accession>A0ABD0P0J2</accession>
<feature type="domain" description="Focal adhesion kinase N-terminal" evidence="2">
    <location>
        <begin position="45"/>
        <end position="75"/>
    </location>
</feature>
<evidence type="ECO:0000313" key="3">
    <source>
        <dbReference type="EMBL" id="KAL0167066.1"/>
    </source>
</evidence>
<protein>
    <recommendedName>
        <fullName evidence="2">Focal adhesion kinase N-terminal domain-containing protein</fullName>
    </recommendedName>
</protein>
<evidence type="ECO:0000259" key="2">
    <source>
        <dbReference type="Pfam" id="PF18038"/>
    </source>
</evidence>
<gene>
    <name evidence="3" type="ORF">M9458_038910</name>
</gene>
<name>A0ABD0P0J2_CIRMR</name>
<keyword evidence="4" id="KW-1185">Reference proteome</keyword>
<dbReference type="SUPFAM" id="SSF54236">
    <property type="entry name" value="Ubiquitin-like"/>
    <property type="match status" value="1"/>
</dbReference>
<evidence type="ECO:0000313" key="4">
    <source>
        <dbReference type="Proteomes" id="UP001529510"/>
    </source>
</evidence>
<dbReference type="InterPro" id="IPR041390">
    <property type="entry name" value="FADK_N"/>
</dbReference>